<dbReference type="GO" id="GO:0004808">
    <property type="term" value="F:tRNA (5-methylaminomethyl-2-thiouridylate)(34)-methyltransferase activity"/>
    <property type="evidence" value="ECO:0007669"/>
    <property type="project" value="InterPro"/>
</dbReference>
<dbReference type="InterPro" id="IPR047785">
    <property type="entry name" value="tRNA_MNMC2"/>
</dbReference>
<dbReference type="InterPro" id="IPR029063">
    <property type="entry name" value="SAM-dependent_MTases_sf"/>
</dbReference>
<dbReference type="Gene3D" id="3.40.50.150">
    <property type="entry name" value="Vaccinia Virus protein VP39"/>
    <property type="match status" value="1"/>
</dbReference>
<dbReference type="PANTHER" id="PTHR39963:SF1">
    <property type="entry name" value="MNMC-LIKE METHYLTRANSFERASE DOMAIN-CONTAINING PROTEIN"/>
    <property type="match status" value="1"/>
</dbReference>
<dbReference type="NCBIfam" id="NF033855">
    <property type="entry name" value="tRNA_MNMC2"/>
    <property type="match status" value="1"/>
</dbReference>
<dbReference type="EMBL" id="VSSQ01034674">
    <property type="protein sequence ID" value="MPM86691.1"/>
    <property type="molecule type" value="Genomic_DNA"/>
</dbReference>
<dbReference type="InterPro" id="IPR008471">
    <property type="entry name" value="MnmC-like_methylTransf"/>
</dbReference>
<dbReference type="GO" id="GO:0016645">
    <property type="term" value="F:oxidoreductase activity, acting on the CH-NH group of donors"/>
    <property type="evidence" value="ECO:0007669"/>
    <property type="project" value="InterPro"/>
</dbReference>
<dbReference type="Pfam" id="PF05430">
    <property type="entry name" value="Methyltransf_30"/>
    <property type="match status" value="1"/>
</dbReference>
<proteinExistence type="predicted"/>
<accession>A0A645DBK0</accession>
<gene>
    <name evidence="2" type="primary">mnmC_18</name>
    <name evidence="2" type="ORF">SDC9_133782</name>
</gene>
<evidence type="ECO:0000313" key="2">
    <source>
        <dbReference type="EMBL" id="MPM86691.1"/>
    </source>
</evidence>
<protein>
    <submittedName>
        <fullName evidence="2">tRNA 5-methylaminomethyl-2-thiouridine biosynthesis bifunctional protein MnmC</fullName>
    </submittedName>
</protein>
<dbReference type="AlphaFoldDB" id="A0A645DBK0"/>
<comment type="caution">
    <text evidence="2">The sequence shown here is derived from an EMBL/GenBank/DDBJ whole genome shotgun (WGS) entry which is preliminary data.</text>
</comment>
<dbReference type="SUPFAM" id="SSF53335">
    <property type="entry name" value="S-adenosyl-L-methionine-dependent methyltransferases"/>
    <property type="match status" value="1"/>
</dbReference>
<organism evidence="2">
    <name type="scientific">bioreactor metagenome</name>
    <dbReference type="NCBI Taxonomy" id="1076179"/>
    <lineage>
        <taxon>unclassified sequences</taxon>
        <taxon>metagenomes</taxon>
        <taxon>ecological metagenomes</taxon>
    </lineage>
</organism>
<evidence type="ECO:0000259" key="1">
    <source>
        <dbReference type="Pfam" id="PF05430"/>
    </source>
</evidence>
<sequence>MNDSREIILSADGSSTLKLNEFDECFHSINGALSESLHIYINSGLEYYIENRGELLIFEMGFGTGLNAFLTLLFAKLHPWVKINYLTIEKFPLKEVEYESLNYPEKVAVLPAYTCLEDIPEGYFADRFNALHKASWGLRQDLLPNFSLTKSQGDLLGLDLDDGKVDIIYYDAFSPNIQPELWGENVFEKLYRWLVPGGILVTYSSKGVVKQALRDSGFLVRRLPGPAGKKHIVRAIRP</sequence>
<feature type="domain" description="MnmC-like methyltransferase" evidence="1">
    <location>
        <begin position="162"/>
        <end position="237"/>
    </location>
</feature>
<name>A0A645DBK0_9ZZZZ</name>
<reference evidence="2" key="1">
    <citation type="submission" date="2019-08" db="EMBL/GenBank/DDBJ databases">
        <authorList>
            <person name="Kucharzyk K."/>
            <person name="Murdoch R.W."/>
            <person name="Higgins S."/>
            <person name="Loffler F."/>
        </authorList>
    </citation>
    <scope>NUCLEOTIDE SEQUENCE</scope>
</reference>
<dbReference type="PANTHER" id="PTHR39963">
    <property type="entry name" value="SLL0983 PROTEIN"/>
    <property type="match status" value="1"/>
</dbReference>